<organism evidence="2 3">
    <name type="scientific">Nocardioides panacihumi</name>
    <dbReference type="NCBI Taxonomy" id="400774"/>
    <lineage>
        <taxon>Bacteria</taxon>
        <taxon>Bacillati</taxon>
        <taxon>Actinomycetota</taxon>
        <taxon>Actinomycetes</taxon>
        <taxon>Propionibacteriales</taxon>
        <taxon>Nocardioidaceae</taxon>
        <taxon>Nocardioides</taxon>
    </lineage>
</organism>
<feature type="domain" description="Pyrrolo-quinoline quinone repeat" evidence="1">
    <location>
        <begin position="31"/>
        <end position="163"/>
    </location>
</feature>
<dbReference type="Gene3D" id="2.130.10.10">
    <property type="entry name" value="YVTN repeat-like/Quinoprotein amine dehydrogenase"/>
    <property type="match status" value="2"/>
</dbReference>
<comment type="caution">
    <text evidence="2">The sequence shown here is derived from an EMBL/GenBank/DDBJ whole genome shotgun (WGS) entry which is preliminary data.</text>
</comment>
<proteinExistence type="predicted"/>
<dbReference type="SUPFAM" id="SSF50998">
    <property type="entry name" value="Quinoprotein alcohol dehydrogenase-like"/>
    <property type="match status" value="2"/>
</dbReference>
<dbReference type="InterPro" id="IPR011047">
    <property type="entry name" value="Quinoprotein_ADH-like_sf"/>
</dbReference>
<feature type="domain" description="Pyrrolo-quinoline quinone repeat" evidence="1">
    <location>
        <begin position="311"/>
        <end position="404"/>
    </location>
</feature>
<dbReference type="Proteomes" id="UP001500571">
    <property type="component" value="Unassembled WGS sequence"/>
</dbReference>
<dbReference type="PANTHER" id="PTHR34512">
    <property type="entry name" value="CELL SURFACE PROTEIN"/>
    <property type="match status" value="1"/>
</dbReference>
<dbReference type="Pfam" id="PF13360">
    <property type="entry name" value="PQQ_2"/>
    <property type="match status" value="2"/>
</dbReference>
<name>A0ABP5DAX0_9ACTN</name>
<dbReference type="InterPro" id="IPR018391">
    <property type="entry name" value="PQQ_b-propeller_rpt"/>
</dbReference>
<evidence type="ECO:0000313" key="3">
    <source>
        <dbReference type="Proteomes" id="UP001500571"/>
    </source>
</evidence>
<dbReference type="PANTHER" id="PTHR34512:SF30">
    <property type="entry name" value="OUTER MEMBRANE PROTEIN ASSEMBLY FACTOR BAMB"/>
    <property type="match status" value="1"/>
</dbReference>
<dbReference type="EMBL" id="BAAAPB010000005">
    <property type="protein sequence ID" value="GAA1975570.1"/>
    <property type="molecule type" value="Genomic_DNA"/>
</dbReference>
<protein>
    <recommendedName>
        <fullName evidence="1">Pyrrolo-quinoline quinone repeat domain-containing protein</fullName>
    </recommendedName>
</protein>
<gene>
    <name evidence="2" type="ORF">GCM10009798_41050</name>
</gene>
<sequence>MSGSDWPTYHHDNARTGVASGMAPVGTLVKAWEARLDGAVYGQPLVIGDVVFAATEGDTIYALEASTGKVVWSVHVGTPMPGSGLPCGNIDPLGITSTMAYDDQTNQVFALAELSGANHVLLGLDASTGAIRLRRPVEPPKGERAAQQQRSALTVLDGRVYIAYGGLFGDCGDYVGSVVSAPTIGDGPLAEYVIPTAREGGIWAPGGGAVAGDRLYYAVGNGESMTDFDGSDSVIALRPDLTLADRFAPTTWADDNAADLDLGSMTPALVGPWVYAGGKRGVGYVLRADHLGGIGGEVSQERVCPAFGGDAVSGDTVFVSCADGPRAITIDGAGQIHSRWHAAVHASGSPVLGGGQVWVIDNDGGTLYTLDPDSGDVRQQIHIGTAPHFASPTLAHDRAYVGTLSGVVAIGGA</sequence>
<dbReference type="InterPro" id="IPR002372">
    <property type="entry name" value="PQQ_rpt_dom"/>
</dbReference>
<dbReference type="InterPro" id="IPR015943">
    <property type="entry name" value="WD40/YVTN_repeat-like_dom_sf"/>
</dbReference>
<dbReference type="SMART" id="SM00564">
    <property type="entry name" value="PQQ"/>
    <property type="match status" value="2"/>
</dbReference>
<evidence type="ECO:0000313" key="2">
    <source>
        <dbReference type="EMBL" id="GAA1975570.1"/>
    </source>
</evidence>
<reference evidence="3" key="1">
    <citation type="journal article" date="2019" name="Int. J. Syst. Evol. Microbiol.">
        <title>The Global Catalogue of Microorganisms (GCM) 10K type strain sequencing project: providing services to taxonomists for standard genome sequencing and annotation.</title>
        <authorList>
            <consortium name="The Broad Institute Genomics Platform"/>
            <consortium name="The Broad Institute Genome Sequencing Center for Infectious Disease"/>
            <person name="Wu L."/>
            <person name="Ma J."/>
        </authorList>
    </citation>
    <scope>NUCLEOTIDE SEQUENCE [LARGE SCALE GENOMIC DNA]</scope>
    <source>
        <strain evidence="3">JCM 15309</strain>
    </source>
</reference>
<keyword evidence="3" id="KW-1185">Reference proteome</keyword>
<evidence type="ECO:0000259" key="1">
    <source>
        <dbReference type="Pfam" id="PF13360"/>
    </source>
</evidence>
<accession>A0ABP5DAX0</accession>